<feature type="transmembrane region" description="Helical" evidence="1">
    <location>
        <begin position="27"/>
        <end position="47"/>
    </location>
</feature>
<dbReference type="PANTHER" id="PTHR35335:SF1">
    <property type="entry name" value="UPF0716 PROTEIN FXSA"/>
    <property type="match status" value="1"/>
</dbReference>
<organism evidence="2 3">
    <name type="scientific">Salibacterium qingdaonense</name>
    <dbReference type="NCBI Taxonomy" id="266892"/>
    <lineage>
        <taxon>Bacteria</taxon>
        <taxon>Bacillati</taxon>
        <taxon>Bacillota</taxon>
        <taxon>Bacilli</taxon>
        <taxon>Bacillales</taxon>
        <taxon>Bacillaceae</taxon>
    </lineage>
</organism>
<dbReference type="Proteomes" id="UP000199668">
    <property type="component" value="Unassembled WGS sequence"/>
</dbReference>
<accession>A0A1I4NNG3</accession>
<keyword evidence="1" id="KW-0472">Membrane</keyword>
<dbReference type="PANTHER" id="PTHR35335">
    <property type="entry name" value="UPF0716 PROTEIN FXSA"/>
    <property type="match status" value="1"/>
</dbReference>
<evidence type="ECO:0000313" key="2">
    <source>
        <dbReference type="EMBL" id="SFM17064.1"/>
    </source>
</evidence>
<evidence type="ECO:0000256" key="1">
    <source>
        <dbReference type="SAM" id="Phobius"/>
    </source>
</evidence>
<dbReference type="EMBL" id="FOTY01000019">
    <property type="protein sequence ID" value="SFM17064.1"/>
    <property type="molecule type" value="Genomic_DNA"/>
</dbReference>
<reference evidence="2 3" key="1">
    <citation type="submission" date="2016-10" db="EMBL/GenBank/DDBJ databases">
        <authorList>
            <person name="de Groot N.N."/>
        </authorList>
    </citation>
    <scope>NUCLEOTIDE SEQUENCE [LARGE SCALE GENOMIC DNA]</scope>
    <source>
        <strain evidence="2 3">CGMCC 1.6134</strain>
    </source>
</reference>
<dbReference type="STRING" id="266892.SAMN04488054_11936"/>
<gene>
    <name evidence="2" type="ORF">SAMN04488054_11936</name>
</gene>
<dbReference type="AlphaFoldDB" id="A0A1I4NNG3"/>
<feature type="transmembrane region" description="Helical" evidence="1">
    <location>
        <begin position="94"/>
        <end position="112"/>
    </location>
</feature>
<keyword evidence="3" id="KW-1185">Reference proteome</keyword>
<dbReference type="Pfam" id="PF04186">
    <property type="entry name" value="FxsA"/>
    <property type="match status" value="1"/>
</dbReference>
<dbReference type="OrthoDB" id="9792788at2"/>
<keyword evidence="1" id="KW-0812">Transmembrane</keyword>
<protein>
    <submittedName>
        <fullName evidence="2">UPF0716 protein FxsA</fullName>
    </submittedName>
</protein>
<name>A0A1I4NNG3_9BACI</name>
<dbReference type="NCBIfam" id="NF008528">
    <property type="entry name" value="PRK11463.1-2"/>
    <property type="match status" value="1"/>
</dbReference>
<proteinExistence type="predicted"/>
<sequence>MGKWLLLLLIIVPAVEVGVLILSGSIIGVWPTILLIILTGLLGAWLARKEGMETIRTARLQMQSNEVPGTLVLDGICILVGGAVLLTPGFITDAAGFFLLIPYTRGIVKALLQKLFKKMMNSGSIVFLHRK</sequence>
<evidence type="ECO:0000313" key="3">
    <source>
        <dbReference type="Proteomes" id="UP000199668"/>
    </source>
</evidence>
<dbReference type="InterPro" id="IPR007313">
    <property type="entry name" value="FxsA"/>
</dbReference>
<dbReference type="RefSeq" id="WP_090927511.1">
    <property type="nucleotide sequence ID" value="NZ_FOTY01000019.1"/>
</dbReference>
<keyword evidence="1" id="KW-1133">Transmembrane helix</keyword>
<feature type="transmembrane region" description="Helical" evidence="1">
    <location>
        <begin position="67"/>
        <end position="88"/>
    </location>
</feature>
<dbReference type="GO" id="GO:0016020">
    <property type="term" value="C:membrane"/>
    <property type="evidence" value="ECO:0007669"/>
    <property type="project" value="InterPro"/>
</dbReference>